<keyword evidence="1" id="KW-0812">Transmembrane</keyword>
<dbReference type="RefSeq" id="WP_118376639.1">
    <property type="nucleotide sequence ID" value="NZ_QRXF01000067.1"/>
</dbReference>
<dbReference type="Proteomes" id="UP000284296">
    <property type="component" value="Unassembled WGS sequence"/>
</dbReference>
<feature type="transmembrane region" description="Helical" evidence="1">
    <location>
        <begin position="46"/>
        <end position="74"/>
    </location>
</feature>
<protein>
    <submittedName>
        <fullName evidence="2">Uncharacterized protein</fullName>
    </submittedName>
</protein>
<reference evidence="2 3" key="1">
    <citation type="submission" date="2018-08" db="EMBL/GenBank/DDBJ databases">
        <title>A genome reference for cultivated species of the human gut microbiota.</title>
        <authorList>
            <person name="Zou Y."/>
            <person name="Xue W."/>
            <person name="Luo G."/>
        </authorList>
    </citation>
    <scope>NUCLEOTIDE SEQUENCE [LARGE SCALE GENOMIC DNA]</scope>
    <source>
        <strain evidence="2 3">AF18-16LB</strain>
    </source>
</reference>
<evidence type="ECO:0000313" key="3">
    <source>
        <dbReference type="Proteomes" id="UP000284296"/>
    </source>
</evidence>
<keyword evidence="1" id="KW-0472">Membrane</keyword>
<comment type="caution">
    <text evidence="2">The sequence shown here is derived from an EMBL/GenBank/DDBJ whole genome shotgun (WGS) entry which is preliminary data.</text>
</comment>
<keyword evidence="1" id="KW-1133">Transmembrane helix</keyword>
<name>A0A412PZ26_9FIRM</name>
<evidence type="ECO:0000256" key="1">
    <source>
        <dbReference type="SAM" id="Phobius"/>
    </source>
</evidence>
<organism evidence="2 3">
    <name type="scientific">Agathobacter rectalis</name>
    <dbReference type="NCBI Taxonomy" id="39491"/>
    <lineage>
        <taxon>Bacteria</taxon>
        <taxon>Bacillati</taxon>
        <taxon>Bacillota</taxon>
        <taxon>Clostridia</taxon>
        <taxon>Lachnospirales</taxon>
        <taxon>Lachnospiraceae</taxon>
        <taxon>Agathobacter</taxon>
    </lineage>
</organism>
<proteinExistence type="predicted"/>
<gene>
    <name evidence="2" type="ORF">DWX06_16475</name>
</gene>
<feature type="transmembrane region" description="Helical" evidence="1">
    <location>
        <begin position="12"/>
        <end position="34"/>
    </location>
</feature>
<accession>A0A412PZ26</accession>
<dbReference type="EMBL" id="QRXG01000069">
    <property type="protein sequence ID" value="RGT76082.1"/>
    <property type="molecule type" value="Genomic_DNA"/>
</dbReference>
<evidence type="ECO:0000313" key="2">
    <source>
        <dbReference type="EMBL" id="RGT76082.1"/>
    </source>
</evidence>
<dbReference type="AlphaFoldDB" id="A0A412PZ26"/>
<dbReference type="PROSITE" id="PS51257">
    <property type="entry name" value="PROKAR_LIPOPROTEIN"/>
    <property type="match status" value="1"/>
</dbReference>
<sequence>MINELNRTFMEVAVMHILAFILIFVVGLIIAACDGNYSGIAAIGKFVGFFVLLFAVLWLFTQPVLLIIAIRLLLNSDVQTSANLKK</sequence>